<dbReference type="GO" id="GO:0005737">
    <property type="term" value="C:cytoplasm"/>
    <property type="evidence" value="ECO:0007669"/>
    <property type="project" value="TreeGrafter"/>
</dbReference>
<dbReference type="SUPFAM" id="SSF56784">
    <property type="entry name" value="HAD-like"/>
    <property type="match status" value="1"/>
</dbReference>
<evidence type="ECO:0000313" key="6">
    <source>
        <dbReference type="Proteomes" id="UP000625711"/>
    </source>
</evidence>
<dbReference type="EMBL" id="JAACXV010013696">
    <property type="protein sequence ID" value="KAF7272787.1"/>
    <property type="molecule type" value="Genomic_DNA"/>
</dbReference>
<evidence type="ECO:0000256" key="3">
    <source>
        <dbReference type="PIRSR" id="PIRSR000915-2"/>
    </source>
</evidence>
<keyword evidence="4" id="KW-0460">Magnesium</keyword>
<dbReference type="InterPro" id="IPR006357">
    <property type="entry name" value="HAD-SF_hydro_IIA"/>
</dbReference>
<comment type="caution">
    <text evidence="5">The sequence shown here is derived from an EMBL/GenBank/DDBJ whole genome shotgun (WGS) entry which is preliminary data.</text>
</comment>
<keyword evidence="1" id="KW-0378">Hydrolase</keyword>
<feature type="binding site" evidence="4">
    <location>
        <position position="29"/>
    </location>
    <ligand>
        <name>Mg(2+)</name>
        <dbReference type="ChEBI" id="CHEBI:18420"/>
    </ligand>
</feature>
<dbReference type="InterPro" id="IPR036412">
    <property type="entry name" value="HAD-like_sf"/>
</dbReference>
<dbReference type="InterPro" id="IPR023214">
    <property type="entry name" value="HAD_sf"/>
</dbReference>
<dbReference type="Gene3D" id="3.40.50.1000">
    <property type="entry name" value="HAD superfamily/HAD-like"/>
    <property type="match status" value="2"/>
</dbReference>
<feature type="binding site" evidence="4">
    <location>
        <position position="252"/>
    </location>
    <ligand>
        <name>Mg(2+)</name>
        <dbReference type="ChEBI" id="CHEBI:18420"/>
    </ligand>
</feature>
<reference evidence="5" key="1">
    <citation type="submission" date="2020-08" db="EMBL/GenBank/DDBJ databases">
        <title>Genome sequencing and assembly of the red palm weevil Rhynchophorus ferrugineus.</title>
        <authorList>
            <person name="Dias G.B."/>
            <person name="Bergman C.M."/>
            <person name="Manee M."/>
        </authorList>
    </citation>
    <scope>NUCLEOTIDE SEQUENCE</scope>
    <source>
        <strain evidence="5">AA-2017</strain>
        <tissue evidence="5">Whole larva</tissue>
    </source>
</reference>
<dbReference type="Pfam" id="PF13344">
    <property type="entry name" value="Hydrolase_6"/>
    <property type="match status" value="1"/>
</dbReference>
<organism evidence="5 6">
    <name type="scientific">Rhynchophorus ferrugineus</name>
    <name type="common">Red palm weevil</name>
    <name type="synonym">Curculio ferrugineus</name>
    <dbReference type="NCBI Taxonomy" id="354439"/>
    <lineage>
        <taxon>Eukaryota</taxon>
        <taxon>Metazoa</taxon>
        <taxon>Ecdysozoa</taxon>
        <taxon>Arthropoda</taxon>
        <taxon>Hexapoda</taxon>
        <taxon>Insecta</taxon>
        <taxon>Pterygota</taxon>
        <taxon>Neoptera</taxon>
        <taxon>Endopterygota</taxon>
        <taxon>Coleoptera</taxon>
        <taxon>Polyphaga</taxon>
        <taxon>Cucujiformia</taxon>
        <taxon>Curculionidae</taxon>
        <taxon>Dryophthorinae</taxon>
        <taxon>Rhynchophorus</taxon>
    </lineage>
</organism>
<dbReference type="Pfam" id="PF13242">
    <property type="entry name" value="Hydrolase_like"/>
    <property type="match status" value="1"/>
</dbReference>
<dbReference type="GO" id="GO:0016791">
    <property type="term" value="F:phosphatase activity"/>
    <property type="evidence" value="ECO:0007669"/>
    <property type="project" value="TreeGrafter"/>
</dbReference>
<evidence type="ECO:0000256" key="4">
    <source>
        <dbReference type="PIRSR" id="PIRSR000915-3"/>
    </source>
</evidence>
<feature type="active site" description="Proton donor" evidence="2">
    <location>
        <position position="27"/>
    </location>
</feature>
<dbReference type="AlphaFoldDB" id="A0A834IF33"/>
<dbReference type="PIRSF" id="PIRSF000915">
    <property type="entry name" value="PGP-type_phosphatase"/>
    <property type="match status" value="1"/>
</dbReference>
<feature type="binding site" evidence="4">
    <location>
        <position position="27"/>
    </location>
    <ligand>
        <name>Mg(2+)</name>
        <dbReference type="ChEBI" id="CHEBI:18420"/>
    </ligand>
</feature>
<proteinExistence type="inferred from homology"/>
<accession>A0A834IF33</accession>
<dbReference type="GO" id="GO:0046872">
    <property type="term" value="F:metal ion binding"/>
    <property type="evidence" value="ECO:0007669"/>
    <property type="project" value="UniProtKB-KW"/>
</dbReference>
<dbReference type="PANTHER" id="PTHR19288">
    <property type="entry name" value="4-NITROPHENYLPHOSPHATASE-RELATED"/>
    <property type="match status" value="1"/>
</dbReference>
<feature type="active site" description="Proton donor" evidence="2">
    <location>
        <position position="29"/>
    </location>
</feature>
<evidence type="ECO:0000256" key="2">
    <source>
        <dbReference type="PIRSR" id="PIRSR000915-1"/>
    </source>
</evidence>
<comment type="cofactor">
    <cofactor evidence="4">
        <name>Mg(2+)</name>
        <dbReference type="ChEBI" id="CHEBI:18420"/>
    </cofactor>
    <text evidence="4">Divalent metal ions. Mg(2+) is the most effective.</text>
</comment>
<dbReference type="Proteomes" id="UP000625711">
    <property type="component" value="Unassembled WGS sequence"/>
</dbReference>
<keyword evidence="6" id="KW-1185">Reference proteome</keyword>
<sequence length="309" mass="34098">MSPTWLSDMSDTDLKHIIDSLELIFFDVDGVLALTTVPIPGAGECVLKLRELNKNIGIVTNNTFSTQKELSTRLAHCGVKEEEISTPNYALLAYLKSINFSKDVYLIGSVLLRDMLTNAGYNVIVSEDIRKEPIGENFTDIVQVITDTLSICKNVGAVVLCFAINFNSQAAQVAATILNHIPDVMLLSGATDDTAPLSAKHFVVFPKYYVDGIERWTNRKCTPMAKPSDALKDLLFSKYNITDPSKVLFVGDSVTSDIAFGRSCQFKTLLVLSGTMKKDHILKGSLPEEQTPDFIASSLGELYQRLKNY</sequence>
<gene>
    <name evidence="5" type="ORF">GWI33_014460</name>
</gene>
<dbReference type="OrthoDB" id="413953at2759"/>
<keyword evidence="4" id="KW-0479">Metal-binding</keyword>
<dbReference type="PANTHER" id="PTHR19288:SF4">
    <property type="entry name" value="RE04130P-RELATED"/>
    <property type="match status" value="1"/>
</dbReference>
<comment type="similarity">
    <text evidence="1">Belongs to the HAD-like hydrolase superfamily.</text>
</comment>
<evidence type="ECO:0000313" key="5">
    <source>
        <dbReference type="EMBL" id="KAF7272787.1"/>
    </source>
</evidence>
<evidence type="ECO:0008006" key="7">
    <source>
        <dbReference type="Google" id="ProtNLM"/>
    </source>
</evidence>
<dbReference type="NCBIfam" id="TIGR01460">
    <property type="entry name" value="HAD-SF-IIA"/>
    <property type="match status" value="1"/>
</dbReference>
<protein>
    <recommendedName>
        <fullName evidence="7">Phosphoglycolate phosphatase</fullName>
    </recommendedName>
</protein>
<feature type="binding site" evidence="3">
    <location>
        <position position="226"/>
    </location>
    <ligand>
        <name>substrate</name>
    </ligand>
</feature>
<name>A0A834IF33_RHYFE</name>
<evidence type="ECO:0000256" key="1">
    <source>
        <dbReference type="PIRNR" id="PIRNR000915"/>
    </source>
</evidence>